<dbReference type="EMBL" id="LAZR01054399">
    <property type="protein sequence ID" value="KKK78646.1"/>
    <property type="molecule type" value="Genomic_DNA"/>
</dbReference>
<dbReference type="AlphaFoldDB" id="A0A0F9B270"/>
<accession>A0A0F9B270</accession>
<proteinExistence type="predicted"/>
<evidence type="ECO:0000313" key="1">
    <source>
        <dbReference type="EMBL" id="KKK78646.1"/>
    </source>
</evidence>
<name>A0A0F9B270_9ZZZZ</name>
<reference evidence="1" key="1">
    <citation type="journal article" date="2015" name="Nature">
        <title>Complex archaea that bridge the gap between prokaryotes and eukaryotes.</title>
        <authorList>
            <person name="Spang A."/>
            <person name="Saw J.H."/>
            <person name="Jorgensen S.L."/>
            <person name="Zaremba-Niedzwiedzka K."/>
            <person name="Martijn J."/>
            <person name="Lind A.E."/>
            <person name="van Eijk R."/>
            <person name="Schleper C."/>
            <person name="Guy L."/>
            <person name="Ettema T.J."/>
        </authorList>
    </citation>
    <scope>NUCLEOTIDE SEQUENCE</scope>
</reference>
<organism evidence="1">
    <name type="scientific">marine sediment metagenome</name>
    <dbReference type="NCBI Taxonomy" id="412755"/>
    <lineage>
        <taxon>unclassified sequences</taxon>
        <taxon>metagenomes</taxon>
        <taxon>ecological metagenomes</taxon>
    </lineage>
</organism>
<gene>
    <name evidence="1" type="ORF">LCGC14_2841480</name>
</gene>
<protein>
    <submittedName>
        <fullName evidence="1">Uncharacterized protein</fullName>
    </submittedName>
</protein>
<comment type="caution">
    <text evidence="1">The sequence shown here is derived from an EMBL/GenBank/DDBJ whole genome shotgun (WGS) entry which is preliminary data.</text>
</comment>
<sequence length="145" mass="16300">MLAIMMVKFLLNDMPHAVGLTSVQPSSRKSVPSTFGVVDREQRAYEFLLPYLQSESKDIEFAVDIFLVDADDYPGLTYGIYVPSKVGYILIYIHIRPVVGEVIDSLGALAHEIGHHRTTGVTNDEDKEAQAKSVGKYLMRKWLVR</sequence>